<dbReference type="Gene3D" id="2.60.120.200">
    <property type="match status" value="1"/>
</dbReference>
<dbReference type="Pfam" id="PF13385">
    <property type="entry name" value="Laminin_G_3"/>
    <property type="match status" value="1"/>
</dbReference>
<dbReference type="PANTHER" id="PTHR42535">
    <property type="entry name" value="OOKINETE PROTEIN, PUTATIVE-RELATED"/>
    <property type="match status" value="1"/>
</dbReference>
<sequence length="157" mass="17025">LHVGFIYNYFADQFITEWSVSVWVKRTGDSSGIAGVINNGDCIGSPSFDIHVGNGEVSLSSIATDGISQLAMTDAAQILQDDWEHLTMVYDGTTLTMFVNGVEASSIPASGNIENTQCAMNIGAMHAGTEYFQGYMDDIYIYRRALTADEVTAFANQ</sequence>
<reference evidence="4" key="1">
    <citation type="journal article" date="2013" name="Nature">
        <title>Insights into bilaterian evolution from three spiralian genomes.</title>
        <authorList>
            <person name="Simakov O."/>
            <person name="Marletaz F."/>
            <person name="Cho S.J."/>
            <person name="Edsinger-Gonzales E."/>
            <person name="Havlak P."/>
            <person name="Hellsten U."/>
            <person name="Kuo D.H."/>
            <person name="Larsson T."/>
            <person name="Lv J."/>
            <person name="Arendt D."/>
            <person name="Savage R."/>
            <person name="Osoegawa K."/>
            <person name="de Jong P."/>
            <person name="Grimwood J."/>
            <person name="Chapman J.A."/>
            <person name="Shapiro H."/>
            <person name="Aerts A."/>
            <person name="Otillar R.P."/>
            <person name="Terry A.Y."/>
            <person name="Boore J.L."/>
            <person name="Grigoriev I.V."/>
            <person name="Lindberg D.R."/>
            <person name="Seaver E.C."/>
            <person name="Weisblat D.A."/>
            <person name="Putnam N.H."/>
            <person name="Rokhsar D.S."/>
        </authorList>
    </citation>
    <scope>NUCLEOTIDE SEQUENCE</scope>
    <source>
        <strain evidence="4">I ESC-2004</strain>
    </source>
</reference>
<dbReference type="SMART" id="SM00560">
    <property type="entry name" value="LamGL"/>
    <property type="match status" value="1"/>
</dbReference>
<name>R7UWZ5_CAPTE</name>
<dbReference type="AlphaFoldDB" id="R7UWZ5"/>
<evidence type="ECO:0000313" key="4">
    <source>
        <dbReference type="EMBL" id="ELU10859.1"/>
    </source>
</evidence>
<dbReference type="InterPro" id="IPR013320">
    <property type="entry name" value="ConA-like_dom_sf"/>
</dbReference>
<evidence type="ECO:0000259" key="3">
    <source>
        <dbReference type="SMART" id="SM00560"/>
    </source>
</evidence>
<dbReference type="EMBL" id="KB297204">
    <property type="protein sequence ID" value="ELU10859.1"/>
    <property type="molecule type" value="Genomic_DNA"/>
</dbReference>
<dbReference type="HOGENOM" id="CLU_1679591_0_0_1"/>
<dbReference type="SUPFAM" id="SSF49899">
    <property type="entry name" value="Concanavalin A-like lectins/glucanases"/>
    <property type="match status" value="1"/>
</dbReference>
<evidence type="ECO:0000256" key="2">
    <source>
        <dbReference type="ARBA" id="ARBA00023157"/>
    </source>
</evidence>
<proteinExistence type="predicted"/>
<keyword evidence="1" id="KW-0732">Signal</keyword>
<dbReference type="OrthoDB" id="6157830at2759"/>
<gene>
    <name evidence="4" type="ORF">CAPTEDRAFT_199090</name>
</gene>
<accession>R7UWZ5</accession>
<dbReference type="PANTHER" id="PTHR42535:SF2">
    <property type="entry name" value="CHROMOSOME UNDETERMINED SCAFFOLD_146, WHOLE GENOME SHOTGUN SEQUENCE"/>
    <property type="match status" value="1"/>
</dbReference>
<protein>
    <recommendedName>
        <fullName evidence="3">LamG-like jellyroll fold domain-containing protein</fullName>
    </recommendedName>
</protein>
<dbReference type="InterPro" id="IPR006558">
    <property type="entry name" value="LamG-like"/>
</dbReference>
<feature type="domain" description="LamG-like jellyroll fold" evidence="3">
    <location>
        <begin position="16"/>
        <end position="149"/>
    </location>
</feature>
<feature type="non-terminal residue" evidence="4">
    <location>
        <position position="1"/>
    </location>
</feature>
<keyword evidence="2" id="KW-1015">Disulfide bond</keyword>
<evidence type="ECO:0000256" key="1">
    <source>
        <dbReference type="ARBA" id="ARBA00022729"/>
    </source>
</evidence>
<organism evidence="4">
    <name type="scientific">Capitella teleta</name>
    <name type="common">Polychaete worm</name>
    <dbReference type="NCBI Taxonomy" id="283909"/>
    <lineage>
        <taxon>Eukaryota</taxon>
        <taxon>Metazoa</taxon>
        <taxon>Spiralia</taxon>
        <taxon>Lophotrochozoa</taxon>
        <taxon>Annelida</taxon>
        <taxon>Polychaeta</taxon>
        <taxon>Sedentaria</taxon>
        <taxon>Scolecida</taxon>
        <taxon>Capitellidae</taxon>
        <taxon>Capitella</taxon>
    </lineage>
</organism>